<dbReference type="GO" id="GO:0005576">
    <property type="term" value="C:extracellular region"/>
    <property type="evidence" value="ECO:0007669"/>
    <property type="project" value="UniProtKB-SubCell"/>
</dbReference>
<dbReference type="AlphaFoldDB" id="A0A9P4R887"/>
<evidence type="ECO:0000256" key="4">
    <source>
        <dbReference type="ARBA" id="ARBA00007495"/>
    </source>
</evidence>
<evidence type="ECO:0000256" key="1">
    <source>
        <dbReference type="ARBA" id="ARBA00000681"/>
    </source>
</evidence>
<comment type="similarity">
    <text evidence="4 10">Belongs to the glycosyl hydrolase 10 (cellulase F) family.</text>
</comment>
<keyword evidence="6" id="KW-0858">Xylan degradation</keyword>
<proteinExistence type="inferred from homology"/>
<evidence type="ECO:0000313" key="14">
    <source>
        <dbReference type="EMBL" id="KAF2738731.1"/>
    </source>
</evidence>
<name>A0A9P4R887_9PLEO</name>
<comment type="subcellular location">
    <subcellularLocation>
        <location evidence="2">Secreted</location>
    </subcellularLocation>
</comment>
<keyword evidence="7 10" id="KW-0378">Hydrolase</keyword>
<keyword evidence="15" id="KW-1185">Reference proteome</keyword>
<dbReference type="PROSITE" id="PS51760">
    <property type="entry name" value="GH10_2"/>
    <property type="match status" value="1"/>
</dbReference>
<keyword evidence="9 10" id="KW-0624">Polysaccharide degradation</keyword>
<feature type="region of interest" description="Disordered" evidence="11">
    <location>
        <begin position="10"/>
        <end position="61"/>
    </location>
</feature>
<evidence type="ECO:0000256" key="7">
    <source>
        <dbReference type="ARBA" id="ARBA00022801"/>
    </source>
</evidence>
<dbReference type="PANTHER" id="PTHR31490">
    <property type="entry name" value="GLYCOSYL HYDROLASE"/>
    <property type="match status" value="1"/>
</dbReference>
<comment type="catalytic activity">
    <reaction evidence="1 10">
        <text>Endohydrolysis of (1-&gt;4)-beta-D-xylosidic linkages in xylans.</text>
        <dbReference type="EC" id="3.2.1.8"/>
    </reaction>
</comment>
<sequence>MKFALVAASLATLATGHPSPPPPHGPPPPGPPSPPGPPAPSGAPKPPGPPGHGPGQSKYPGLDVLAKRAGLLYFGTAIDNVVLDNKQYISIAHNKSEFGQVTPSNGQKWMFIEPQRNVFNYTLGDQIVQPGIKAGQMRRCHNFVWHSQLPEWLTSRNWTKTELTSILENHIKHEAEYYYDECYAWDVVNEAFNDDGTYRSDIWLNTLGKEYIELAFKFARKYVSPRTRLYYNDYNIERVNNKSLATAELVKDFQKRDIPIDGVGLQAHFTTGRSPTYEELSGALKLFGDLGVETALTELDVRVNLPNNANLTQQQAKEYTSSVKACVDAEDCVGVTVWDFWDPVSWVPETFPGQGDATLWTANFTKKPAYYAISDMLIEAA</sequence>
<feature type="chain" id="PRO_5040512918" description="Beta-xylanase" evidence="12">
    <location>
        <begin position="17"/>
        <end position="381"/>
    </location>
</feature>
<feature type="compositionally biased region" description="Pro residues" evidence="11">
    <location>
        <begin position="18"/>
        <end position="52"/>
    </location>
</feature>
<keyword evidence="8 10" id="KW-0119">Carbohydrate metabolism</keyword>
<evidence type="ECO:0000256" key="9">
    <source>
        <dbReference type="ARBA" id="ARBA00023326"/>
    </source>
</evidence>
<dbReference type="SUPFAM" id="SSF51445">
    <property type="entry name" value="(Trans)glycosidases"/>
    <property type="match status" value="1"/>
</dbReference>
<comment type="pathway">
    <text evidence="3">Glycan degradation; xylan degradation.</text>
</comment>
<dbReference type="EC" id="3.2.1.8" evidence="10"/>
<dbReference type="InterPro" id="IPR001000">
    <property type="entry name" value="GH10_dom"/>
</dbReference>
<dbReference type="InterPro" id="IPR017853">
    <property type="entry name" value="GH"/>
</dbReference>
<organism evidence="14 15">
    <name type="scientific">Polyplosphaeria fusca</name>
    <dbReference type="NCBI Taxonomy" id="682080"/>
    <lineage>
        <taxon>Eukaryota</taxon>
        <taxon>Fungi</taxon>
        <taxon>Dikarya</taxon>
        <taxon>Ascomycota</taxon>
        <taxon>Pezizomycotina</taxon>
        <taxon>Dothideomycetes</taxon>
        <taxon>Pleosporomycetidae</taxon>
        <taxon>Pleosporales</taxon>
        <taxon>Tetraplosphaeriaceae</taxon>
        <taxon>Polyplosphaeria</taxon>
    </lineage>
</organism>
<evidence type="ECO:0000256" key="11">
    <source>
        <dbReference type="SAM" id="MobiDB-lite"/>
    </source>
</evidence>
<dbReference type="PRINTS" id="PR00134">
    <property type="entry name" value="GLHYDRLASE10"/>
</dbReference>
<dbReference type="Pfam" id="PF00331">
    <property type="entry name" value="Glyco_hydro_10"/>
    <property type="match status" value="1"/>
</dbReference>
<reference evidence="14" key="1">
    <citation type="journal article" date="2020" name="Stud. Mycol.">
        <title>101 Dothideomycetes genomes: a test case for predicting lifestyles and emergence of pathogens.</title>
        <authorList>
            <person name="Haridas S."/>
            <person name="Albert R."/>
            <person name="Binder M."/>
            <person name="Bloem J."/>
            <person name="Labutti K."/>
            <person name="Salamov A."/>
            <person name="Andreopoulos B."/>
            <person name="Baker S."/>
            <person name="Barry K."/>
            <person name="Bills G."/>
            <person name="Bluhm B."/>
            <person name="Cannon C."/>
            <person name="Castanera R."/>
            <person name="Culley D."/>
            <person name="Daum C."/>
            <person name="Ezra D."/>
            <person name="Gonzalez J."/>
            <person name="Henrissat B."/>
            <person name="Kuo A."/>
            <person name="Liang C."/>
            <person name="Lipzen A."/>
            <person name="Lutzoni F."/>
            <person name="Magnuson J."/>
            <person name="Mondo S."/>
            <person name="Nolan M."/>
            <person name="Ohm R."/>
            <person name="Pangilinan J."/>
            <person name="Park H.-J."/>
            <person name="Ramirez L."/>
            <person name="Alfaro M."/>
            <person name="Sun H."/>
            <person name="Tritt A."/>
            <person name="Yoshinaga Y."/>
            <person name="Zwiers L.-H."/>
            <person name="Turgeon B."/>
            <person name="Goodwin S."/>
            <person name="Spatafora J."/>
            <person name="Crous P."/>
            <person name="Grigoriev I."/>
        </authorList>
    </citation>
    <scope>NUCLEOTIDE SEQUENCE</scope>
    <source>
        <strain evidence="14">CBS 125425</strain>
    </source>
</reference>
<evidence type="ECO:0000313" key="15">
    <source>
        <dbReference type="Proteomes" id="UP000799444"/>
    </source>
</evidence>
<evidence type="ECO:0000256" key="3">
    <source>
        <dbReference type="ARBA" id="ARBA00004851"/>
    </source>
</evidence>
<evidence type="ECO:0000256" key="8">
    <source>
        <dbReference type="ARBA" id="ARBA00023277"/>
    </source>
</evidence>
<keyword evidence="12" id="KW-0732">Signal</keyword>
<evidence type="ECO:0000259" key="13">
    <source>
        <dbReference type="PROSITE" id="PS51760"/>
    </source>
</evidence>
<dbReference type="Proteomes" id="UP000799444">
    <property type="component" value="Unassembled WGS sequence"/>
</dbReference>
<feature type="domain" description="GH10" evidence="13">
    <location>
        <begin position="56"/>
        <end position="376"/>
    </location>
</feature>
<evidence type="ECO:0000256" key="10">
    <source>
        <dbReference type="RuleBase" id="RU361174"/>
    </source>
</evidence>
<dbReference type="InterPro" id="IPR044846">
    <property type="entry name" value="GH10"/>
</dbReference>
<evidence type="ECO:0000256" key="6">
    <source>
        <dbReference type="ARBA" id="ARBA00022651"/>
    </source>
</evidence>
<dbReference type="GO" id="GO:0045493">
    <property type="term" value="P:xylan catabolic process"/>
    <property type="evidence" value="ECO:0007669"/>
    <property type="project" value="UniProtKB-KW"/>
</dbReference>
<gene>
    <name evidence="14" type="ORF">EJ04DRAFT_509307</name>
</gene>
<dbReference type="OrthoDB" id="3055998at2759"/>
<dbReference type="GO" id="GO:0031176">
    <property type="term" value="F:endo-1,4-beta-xylanase activity"/>
    <property type="evidence" value="ECO:0007669"/>
    <property type="project" value="UniProtKB-EC"/>
</dbReference>
<evidence type="ECO:0000256" key="5">
    <source>
        <dbReference type="ARBA" id="ARBA00022525"/>
    </source>
</evidence>
<accession>A0A9P4R887</accession>
<dbReference type="PANTHER" id="PTHR31490:SF35">
    <property type="entry name" value="ENDO-1,4-BETA-XYLANASE"/>
    <property type="match status" value="1"/>
</dbReference>
<keyword evidence="5" id="KW-0964">Secreted</keyword>
<evidence type="ECO:0000256" key="12">
    <source>
        <dbReference type="SAM" id="SignalP"/>
    </source>
</evidence>
<keyword evidence="10" id="KW-0326">Glycosidase</keyword>
<dbReference type="Gene3D" id="3.20.20.80">
    <property type="entry name" value="Glycosidases"/>
    <property type="match status" value="1"/>
</dbReference>
<evidence type="ECO:0000256" key="2">
    <source>
        <dbReference type="ARBA" id="ARBA00004613"/>
    </source>
</evidence>
<protein>
    <recommendedName>
        <fullName evidence="10">Beta-xylanase</fullName>
        <ecNumber evidence="10">3.2.1.8</ecNumber>
    </recommendedName>
</protein>
<feature type="signal peptide" evidence="12">
    <location>
        <begin position="1"/>
        <end position="16"/>
    </location>
</feature>
<comment type="caution">
    <text evidence="14">The sequence shown here is derived from an EMBL/GenBank/DDBJ whole genome shotgun (WGS) entry which is preliminary data.</text>
</comment>
<dbReference type="EMBL" id="ML996107">
    <property type="protein sequence ID" value="KAF2738731.1"/>
    <property type="molecule type" value="Genomic_DNA"/>
</dbReference>
<dbReference type="SMART" id="SM00633">
    <property type="entry name" value="Glyco_10"/>
    <property type="match status" value="1"/>
</dbReference>